<comment type="caution">
    <text evidence="2">The sequence shown here is derived from an EMBL/GenBank/DDBJ whole genome shotgun (WGS) entry which is preliminary data.</text>
</comment>
<organism evidence="2 3">
    <name type="scientific">Dentipellis fragilis</name>
    <dbReference type="NCBI Taxonomy" id="205917"/>
    <lineage>
        <taxon>Eukaryota</taxon>
        <taxon>Fungi</taxon>
        <taxon>Dikarya</taxon>
        <taxon>Basidiomycota</taxon>
        <taxon>Agaricomycotina</taxon>
        <taxon>Agaricomycetes</taxon>
        <taxon>Russulales</taxon>
        <taxon>Hericiaceae</taxon>
        <taxon>Dentipellis</taxon>
    </lineage>
</organism>
<keyword evidence="3" id="KW-1185">Reference proteome</keyword>
<evidence type="ECO:0000313" key="2">
    <source>
        <dbReference type="EMBL" id="TFY71387.1"/>
    </source>
</evidence>
<protein>
    <submittedName>
        <fullName evidence="2">Uncharacterized protein</fullName>
    </submittedName>
</protein>
<dbReference type="OrthoDB" id="2730545at2759"/>
<sequence length="405" mass="45239">MPLRCAALRFLTHAAFMDTLLTALKHPPAGYKHYGSSGMFAVYLAYLIKYRIRSQETLLENGELKPEVEELLWSVKEENRPLLNDYVDGAPRASWPSATMKSKRRRSEPIHTSGQAGAFHDSRASHVGQGYAEFAGRVQYPAPQMATVAVLFASFQENDGSSSERVAKVATIMKWQLTRHVLNPVYSDGIDREVLDGLGLDGITALRVSTTSTVLLDGSHFDVDWRGLLGRFNAVEDLAASGAAATLLVSELYANPFKSYSSPGTAPVDPAEPEWLFPNLRRLKIGRTNFWSLLESSQDELCTVLGDMLRDARVCPVTDIQELLIEDCEVDGGTVEEFRRVVPKVSWDGHHASVPIMPDDDELEDEYAEPDDMYDIHVAEDWDDPEFFDDDPGMDYQDVFMSYGM</sequence>
<name>A0A4Y9ZBM5_9AGAM</name>
<evidence type="ECO:0000313" key="3">
    <source>
        <dbReference type="Proteomes" id="UP000298327"/>
    </source>
</evidence>
<dbReference type="Proteomes" id="UP000298327">
    <property type="component" value="Unassembled WGS sequence"/>
</dbReference>
<dbReference type="AlphaFoldDB" id="A0A4Y9ZBM5"/>
<accession>A0A4Y9ZBM5</accession>
<feature type="region of interest" description="Disordered" evidence="1">
    <location>
        <begin position="95"/>
        <end position="120"/>
    </location>
</feature>
<evidence type="ECO:0000256" key="1">
    <source>
        <dbReference type="SAM" id="MobiDB-lite"/>
    </source>
</evidence>
<gene>
    <name evidence="2" type="ORF">EVG20_g1598</name>
</gene>
<reference evidence="2 3" key="1">
    <citation type="submission" date="2019-02" db="EMBL/GenBank/DDBJ databases">
        <title>Genome sequencing of the rare red list fungi Dentipellis fragilis.</title>
        <authorList>
            <person name="Buettner E."/>
            <person name="Kellner H."/>
        </authorList>
    </citation>
    <scope>NUCLEOTIDE SEQUENCE [LARGE SCALE GENOMIC DNA]</scope>
    <source>
        <strain evidence="2 3">DSM 105465</strain>
    </source>
</reference>
<proteinExistence type="predicted"/>
<dbReference type="EMBL" id="SEOQ01000053">
    <property type="protein sequence ID" value="TFY71387.1"/>
    <property type="molecule type" value="Genomic_DNA"/>
</dbReference>